<name>A0A7R8ZSX6_9CRUS</name>
<dbReference type="InterPro" id="IPR005052">
    <property type="entry name" value="Lectin_leg"/>
</dbReference>
<dbReference type="GO" id="GO:0046872">
    <property type="term" value="F:metal ion binding"/>
    <property type="evidence" value="ECO:0007669"/>
    <property type="project" value="UniProtKB-KW"/>
</dbReference>
<dbReference type="InterPro" id="IPR051136">
    <property type="entry name" value="Intracellular_Lectin-GPT"/>
</dbReference>
<protein>
    <submittedName>
        <fullName evidence="12">Uncharacterized protein</fullName>
    </submittedName>
</protein>
<evidence type="ECO:0000256" key="8">
    <source>
        <dbReference type="ARBA" id="ARBA00023136"/>
    </source>
</evidence>
<dbReference type="Pfam" id="PF03388">
    <property type="entry name" value="Lectin_leg-like"/>
    <property type="match status" value="1"/>
</dbReference>
<evidence type="ECO:0000256" key="3">
    <source>
        <dbReference type="ARBA" id="ARBA00022723"/>
    </source>
</evidence>
<evidence type="ECO:0000256" key="11">
    <source>
        <dbReference type="ARBA" id="ARBA00046288"/>
    </source>
</evidence>
<dbReference type="GO" id="GO:0006888">
    <property type="term" value="P:endoplasmic reticulum to Golgi vesicle-mediated transport"/>
    <property type="evidence" value="ECO:0007669"/>
    <property type="project" value="TreeGrafter"/>
</dbReference>
<dbReference type="Gene3D" id="2.60.120.200">
    <property type="match status" value="1"/>
</dbReference>
<evidence type="ECO:0000313" key="12">
    <source>
        <dbReference type="EMBL" id="CAD7230760.1"/>
    </source>
</evidence>
<dbReference type="OrthoDB" id="270293at2759"/>
<sequence>MHLGLVIIPVFHCLPLVVGNVGSSEWNSNDYMKREHSLVKPYQGSSLGLPNWDFHGSTMITSSFIRLTPDQQSRNGGIWNTVPVYTRNWEVQVHFKVHGHGKDLFGDGLAFWYTKDRMSPGPIFGSKDRFVGLAIILDTYSNHNGPHNHQHPYISAMVNNGSLSYDHDRDGTHTQLAGCSSKFRNANSDTYFAVRYEKDVLTVFTDVEGKRRWQECFKVPDVILPTGYYLGLTAATGDLSDHHDVVSVKFFQLENEKVSEQ</sequence>
<dbReference type="InterPro" id="IPR013320">
    <property type="entry name" value="ConA-like_dom_sf"/>
</dbReference>
<dbReference type="GO" id="GO:0000139">
    <property type="term" value="C:Golgi membrane"/>
    <property type="evidence" value="ECO:0007669"/>
    <property type="project" value="UniProtKB-SubCell"/>
</dbReference>
<keyword evidence="5" id="KW-0430">Lectin</keyword>
<accession>A0A7R8ZSX6</accession>
<keyword evidence="2" id="KW-0812">Transmembrane</keyword>
<dbReference type="GO" id="GO:0030134">
    <property type="term" value="C:COPII-coated ER to Golgi transport vesicle"/>
    <property type="evidence" value="ECO:0007669"/>
    <property type="project" value="TreeGrafter"/>
</dbReference>
<dbReference type="EMBL" id="OB662932">
    <property type="protein sequence ID" value="CAD7230760.1"/>
    <property type="molecule type" value="Genomic_DNA"/>
</dbReference>
<dbReference type="PANTHER" id="PTHR12223">
    <property type="entry name" value="VESICULAR MANNOSE-BINDING LECTIN"/>
    <property type="match status" value="1"/>
</dbReference>
<organism evidence="12">
    <name type="scientific">Cyprideis torosa</name>
    <dbReference type="NCBI Taxonomy" id="163714"/>
    <lineage>
        <taxon>Eukaryota</taxon>
        <taxon>Metazoa</taxon>
        <taxon>Ecdysozoa</taxon>
        <taxon>Arthropoda</taxon>
        <taxon>Crustacea</taxon>
        <taxon>Oligostraca</taxon>
        <taxon>Ostracoda</taxon>
        <taxon>Podocopa</taxon>
        <taxon>Podocopida</taxon>
        <taxon>Cytherocopina</taxon>
        <taxon>Cytheroidea</taxon>
        <taxon>Cytherideidae</taxon>
        <taxon>Cyprideis</taxon>
    </lineage>
</organism>
<proteinExistence type="predicted"/>
<dbReference type="GO" id="GO:0005789">
    <property type="term" value="C:endoplasmic reticulum membrane"/>
    <property type="evidence" value="ECO:0007669"/>
    <property type="project" value="TreeGrafter"/>
</dbReference>
<keyword evidence="4" id="KW-0732">Signal</keyword>
<evidence type="ECO:0000256" key="4">
    <source>
        <dbReference type="ARBA" id="ARBA00022729"/>
    </source>
</evidence>
<dbReference type="SUPFAM" id="SSF49899">
    <property type="entry name" value="Concanavalin A-like lectins/glucanases"/>
    <property type="match status" value="1"/>
</dbReference>
<evidence type="ECO:0000256" key="6">
    <source>
        <dbReference type="ARBA" id="ARBA00022989"/>
    </source>
</evidence>
<dbReference type="PROSITE" id="PS51328">
    <property type="entry name" value="L_LECTIN_LIKE"/>
    <property type="match status" value="1"/>
</dbReference>
<dbReference type="PANTHER" id="PTHR12223:SF45">
    <property type="entry name" value="RE50040P"/>
    <property type="match status" value="1"/>
</dbReference>
<gene>
    <name evidence="12" type="ORF">CTOB1V02_LOCUS8616</name>
</gene>
<dbReference type="GO" id="GO:0005537">
    <property type="term" value="F:D-mannose binding"/>
    <property type="evidence" value="ECO:0007669"/>
    <property type="project" value="TreeGrafter"/>
</dbReference>
<keyword evidence="10" id="KW-0325">Glycoprotein</keyword>
<keyword evidence="6" id="KW-1133">Transmembrane helix</keyword>
<evidence type="ECO:0000256" key="1">
    <source>
        <dbReference type="ARBA" id="ARBA00004194"/>
    </source>
</evidence>
<reference evidence="12" key="1">
    <citation type="submission" date="2020-11" db="EMBL/GenBank/DDBJ databases">
        <authorList>
            <person name="Tran Van P."/>
        </authorList>
    </citation>
    <scope>NUCLEOTIDE SEQUENCE</scope>
</reference>
<evidence type="ECO:0000256" key="2">
    <source>
        <dbReference type="ARBA" id="ARBA00022692"/>
    </source>
</evidence>
<evidence type="ECO:0000256" key="5">
    <source>
        <dbReference type="ARBA" id="ARBA00022734"/>
    </source>
</evidence>
<keyword evidence="9" id="KW-1015">Disulfide bond</keyword>
<evidence type="ECO:0000256" key="10">
    <source>
        <dbReference type="ARBA" id="ARBA00023180"/>
    </source>
</evidence>
<keyword evidence="7" id="KW-0333">Golgi apparatus</keyword>
<keyword evidence="8" id="KW-0472">Membrane</keyword>
<evidence type="ECO:0000256" key="9">
    <source>
        <dbReference type="ARBA" id="ARBA00023157"/>
    </source>
</evidence>
<evidence type="ECO:0000256" key="7">
    <source>
        <dbReference type="ARBA" id="ARBA00023034"/>
    </source>
</evidence>
<dbReference type="GO" id="GO:0005793">
    <property type="term" value="C:endoplasmic reticulum-Golgi intermediate compartment"/>
    <property type="evidence" value="ECO:0007669"/>
    <property type="project" value="TreeGrafter"/>
</dbReference>
<keyword evidence="3" id="KW-0479">Metal-binding</keyword>
<dbReference type="AlphaFoldDB" id="A0A7R8ZSX6"/>
<comment type="subcellular location">
    <subcellularLocation>
        <location evidence="11">Endomembrane system</location>
        <topology evidence="11">Single-pass type I membrane protein</topology>
    </subcellularLocation>
    <subcellularLocation>
        <location evidence="1">Golgi apparatus membrane</location>
        <topology evidence="1">Single-pass membrane protein</topology>
    </subcellularLocation>
</comment>
<dbReference type="FunFam" id="2.60.120.200:FF:000017">
    <property type="entry name" value="Vesicular integral-membrane protein VIP36"/>
    <property type="match status" value="1"/>
</dbReference>